<gene>
    <name evidence="1" type="ORF">Sangu_1142500</name>
</gene>
<comment type="caution">
    <text evidence="1">The sequence shown here is derived from an EMBL/GenBank/DDBJ whole genome shotgun (WGS) entry which is preliminary data.</text>
</comment>
<evidence type="ECO:0000313" key="1">
    <source>
        <dbReference type="EMBL" id="KAL0349147.1"/>
    </source>
</evidence>
<dbReference type="EMBL" id="JACGWK010000006">
    <property type="protein sequence ID" value="KAL0349147.1"/>
    <property type="molecule type" value="Genomic_DNA"/>
</dbReference>
<reference evidence="1" key="2">
    <citation type="journal article" date="2024" name="Plant">
        <title>Genomic evolution and insights into agronomic trait innovations of Sesamum species.</title>
        <authorList>
            <person name="Miao H."/>
            <person name="Wang L."/>
            <person name="Qu L."/>
            <person name="Liu H."/>
            <person name="Sun Y."/>
            <person name="Le M."/>
            <person name="Wang Q."/>
            <person name="Wei S."/>
            <person name="Zheng Y."/>
            <person name="Lin W."/>
            <person name="Duan Y."/>
            <person name="Cao H."/>
            <person name="Xiong S."/>
            <person name="Wang X."/>
            <person name="Wei L."/>
            <person name="Li C."/>
            <person name="Ma Q."/>
            <person name="Ju M."/>
            <person name="Zhao R."/>
            <person name="Li G."/>
            <person name="Mu C."/>
            <person name="Tian Q."/>
            <person name="Mei H."/>
            <person name="Zhang T."/>
            <person name="Gao T."/>
            <person name="Zhang H."/>
        </authorList>
    </citation>
    <scope>NUCLEOTIDE SEQUENCE</scope>
    <source>
        <strain evidence="1">G01</strain>
    </source>
</reference>
<sequence>MENITMEVEYPGVKFFRRLVQMASTDAGEFDAEFEEIRTGLTISPGSSK</sequence>
<organism evidence="1">
    <name type="scientific">Sesamum angustifolium</name>
    <dbReference type="NCBI Taxonomy" id="2727405"/>
    <lineage>
        <taxon>Eukaryota</taxon>
        <taxon>Viridiplantae</taxon>
        <taxon>Streptophyta</taxon>
        <taxon>Embryophyta</taxon>
        <taxon>Tracheophyta</taxon>
        <taxon>Spermatophyta</taxon>
        <taxon>Magnoliopsida</taxon>
        <taxon>eudicotyledons</taxon>
        <taxon>Gunneridae</taxon>
        <taxon>Pentapetalae</taxon>
        <taxon>asterids</taxon>
        <taxon>lamiids</taxon>
        <taxon>Lamiales</taxon>
        <taxon>Pedaliaceae</taxon>
        <taxon>Sesamum</taxon>
    </lineage>
</organism>
<proteinExistence type="predicted"/>
<dbReference type="AlphaFoldDB" id="A0AAW2NZT5"/>
<name>A0AAW2NZT5_9LAMI</name>
<accession>A0AAW2NZT5</accession>
<protein>
    <submittedName>
        <fullName evidence="1">Uncharacterized protein</fullName>
    </submittedName>
</protein>
<reference evidence="1" key="1">
    <citation type="submission" date="2020-06" db="EMBL/GenBank/DDBJ databases">
        <authorList>
            <person name="Li T."/>
            <person name="Hu X."/>
            <person name="Zhang T."/>
            <person name="Song X."/>
            <person name="Zhang H."/>
            <person name="Dai N."/>
            <person name="Sheng W."/>
            <person name="Hou X."/>
            <person name="Wei L."/>
        </authorList>
    </citation>
    <scope>NUCLEOTIDE SEQUENCE</scope>
    <source>
        <strain evidence="1">G01</strain>
        <tissue evidence="1">Leaf</tissue>
    </source>
</reference>